<dbReference type="InterPro" id="IPR001584">
    <property type="entry name" value="Integrase_cat-core"/>
</dbReference>
<accession>A0A0D1EDP0</accession>
<reference evidence="3 4" key="1">
    <citation type="submission" date="2015-02" db="EMBL/GenBank/DDBJ databases">
        <title>Genome Sequence of Jannaschia aquimarina DSM28248, a member of the Roseobacter clade.</title>
        <authorList>
            <person name="Voget S."/>
            <person name="Daniel R."/>
        </authorList>
    </citation>
    <scope>NUCLEOTIDE SEQUENCE [LARGE SCALE GENOMIC DNA]</scope>
    <source>
        <strain evidence="3 4">GSW-M26</strain>
    </source>
</reference>
<gene>
    <name evidence="3" type="ORF">jaqu_33970</name>
</gene>
<dbReference type="PANTHER" id="PTHR47515:SF1">
    <property type="entry name" value="BLR2054 PROTEIN"/>
    <property type="match status" value="1"/>
</dbReference>
<evidence type="ECO:0000259" key="2">
    <source>
        <dbReference type="Pfam" id="PF13683"/>
    </source>
</evidence>
<evidence type="ECO:0000256" key="1">
    <source>
        <dbReference type="SAM" id="MobiDB-lite"/>
    </source>
</evidence>
<evidence type="ECO:0000313" key="4">
    <source>
        <dbReference type="Proteomes" id="UP000032232"/>
    </source>
</evidence>
<dbReference type="PATRIC" id="fig|935700.4.peg.3509"/>
<organism evidence="3 4">
    <name type="scientific">Jannaschia aquimarina</name>
    <dbReference type="NCBI Taxonomy" id="935700"/>
    <lineage>
        <taxon>Bacteria</taxon>
        <taxon>Pseudomonadati</taxon>
        <taxon>Pseudomonadota</taxon>
        <taxon>Alphaproteobacteria</taxon>
        <taxon>Rhodobacterales</taxon>
        <taxon>Roseobacteraceae</taxon>
        <taxon>Jannaschia</taxon>
    </lineage>
</organism>
<evidence type="ECO:0000313" key="3">
    <source>
        <dbReference type="EMBL" id="KIT15071.1"/>
    </source>
</evidence>
<proteinExistence type="predicted"/>
<feature type="compositionally biased region" description="Basic residues" evidence="1">
    <location>
        <begin position="56"/>
        <end position="65"/>
    </location>
</feature>
<keyword evidence="4" id="KW-1185">Reference proteome</keyword>
<feature type="domain" description="Integrase catalytic" evidence="2">
    <location>
        <begin position="10"/>
        <end position="73"/>
    </location>
</feature>
<dbReference type="AlphaFoldDB" id="A0A0D1EDP0"/>
<dbReference type="GO" id="GO:0015074">
    <property type="term" value="P:DNA integration"/>
    <property type="evidence" value="ECO:0007669"/>
    <property type="project" value="InterPro"/>
</dbReference>
<dbReference type="Proteomes" id="UP000032232">
    <property type="component" value="Unassembled WGS sequence"/>
</dbReference>
<feature type="region of interest" description="Disordered" evidence="1">
    <location>
        <begin position="88"/>
        <end position="118"/>
    </location>
</feature>
<comment type="caution">
    <text evidence="3">The sequence shown here is derived from an EMBL/GenBank/DDBJ whole genome shotgun (WGS) entry which is preliminary data.</text>
</comment>
<dbReference type="PANTHER" id="PTHR47515">
    <property type="entry name" value="LOW CALCIUM RESPONSE LOCUS PROTEIN T"/>
    <property type="match status" value="1"/>
</dbReference>
<sequence>MSEDRGAMMRVRFIEPGKARQNAFVERFNGKFRDECLNLRWFRSLRHARGEIGRGRYRYRPKRPRSSLGYPSPTEVLKKTTAPALEPFAVPRCRSTLKPDRDIPDQAGPVLEKVSRMD</sequence>
<dbReference type="OrthoDB" id="9813285at2"/>
<dbReference type="EMBL" id="JYFE01000060">
    <property type="protein sequence ID" value="KIT15071.1"/>
    <property type="molecule type" value="Genomic_DNA"/>
</dbReference>
<dbReference type="STRING" id="935700.jaqu_33970"/>
<name>A0A0D1EDP0_9RHOB</name>
<dbReference type="InterPro" id="IPR012337">
    <property type="entry name" value="RNaseH-like_sf"/>
</dbReference>
<dbReference type="SUPFAM" id="SSF53098">
    <property type="entry name" value="Ribonuclease H-like"/>
    <property type="match status" value="1"/>
</dbReference>
<protein>
    <recommendedName>
        <fullName evidence="2">Integrase catalytic domain-containing protein</fullName>
    </recommendedName>
</protein>
<dbReference type="Pfam" id="PF13683">
    <property type="entry name" value="rve_3"/>
    <property type="match status" value="1"/>
</dbReference>
<feature type="region of interest" description="Disordered" evidence="1">
    <location>
        <begin position="56"/>
        <end position="75"/>
    </location>
</feature>